<dbReference type="GO" id="GO:0051539">
    <property type="term" value="F:4 iron, 4 sulfur cluster binding"/>
    <property type="evidence" value="ECO:0007669"/>
    <property type="project" value="UniProtKB-KW"/>
</dbReference>
<keyword evidence="7" id="KW-0411">Iron-sulfur</keyword>
<dbReference type="PROSITE" id="PS00198">
    <property type="entry name" value="4FE4S_FER_1"/>
    <property type="match status" value="1"/>
</dbReference>
<evidence type="ECO:0000256" key="5">
    <source>
        <dbReference type="ARBA" id="ARBA00022982"/>
    </source>
</evidence>
<reference evidence="9 10" key="1">
    <citation type="submission" date="2018-08" db="EMBL/GenBank/DDBJ databases">
        <title>Paraburkholderia sp. DHOM06 isolated from forest soil.</title>
        <authorList>
            <person name="Gao Z.-H."/>
            <person name="Qiu L.-H."/>
        </authorList>
    </citation>
    <scope>NUCLEOTIDE SEQUENCE [LARGE SCALE GENOMIC DNA]</scope>
    <source>
        <strain evidence="9 10">DHOM06</strain>
    </source>
</reference>
<dbReference type="Gene3D" id="3.30.70.20">
    <property type="match status" value="1"/>
</dbReference>
<keyword evidence="6" id="KW-0408">Iron</keyword>
<sequence>MTRNVSASCKQEPGVIVPSVDFARCEGKADCAAVCPENVFDIRRIDATDYQKLRPLQRFKLRVHGMKVAYTPRADACRACGLCVSACPEHAITLVRMR</sequence>
<evidence type="ECO:0000256" key="4">
    <source>
        <dbReference type="ARBA" id="ARBA00022737"/>
    </source>
</evidence>
<feature type="domain" description="4Fe-4S ferredoxin-type" evidence="8">
    <location>
        <begin position="16"/>
        <end position="45"/>
    </location>
</feature>
<dbReference type="Pfam" id="PF13187">
    <property type="entry name" value="Fer4_9"/>
    <property type="match status" value="1"/>
</dbReference>
<keyword evidence="1" id="KW-0813">Transport</keyword>
<evidence type="ECO:0000259" key="8">
    <source>
        <dbReference type="PROSITE" id="PS51379"/>
    </source>
</evidence>
<keyword evidence="5" id="KW-0249">Electron transport</keyword>
<dbReference type="InterPro" id="IPR017896">
    <property type="entry name" value="4Fe4S_Fe-S-bd"/>
</dbReference>
<dbReference type="PROSITE" id="PS51379">
    <property type="entry name" value="4FE4S_FER_2"/>
    <property type="match status" value="2"/>
</dbReference>
<keyword evidence="2" id="KW-0004">4Fe-4S</keyword>
<evidence type="ECO:0000256" key="6">
    <source>
        <dbReference type="ARBA" id="ARBA00023004"/>
    </source>
</evidence>
<dbReference type="PANTHER" id="PTHR43687">
    <property type="entry name" value="ADENYLYLSULFATE REDUCTASE, BETA SUBUNIT"/>
    <property type="match status" value="1"/>
</dbReference>
<comment type="caution">
    <text evidence="9">The sequence shown here is derived from an EMBL/GenBank/DDBJ whole genome shotgun (WGS) entry which is preliminary data.</text>
</comment>
<feature type="domain" description="4Fe-4S ferredoxin-type" evidence="8">
    <location>
        <begin position="66"/>
        <end position="97"/>
    </location>
</feature>
<dbReference type="InterPro" id="IPR050572">
    <property type="entry name" value="Fe-S_Ferredoxin"/>
</dbReference>
<dbReference type="Proteomes" id="UP000256838">
    <property type="component" value="Unassembled WGS sequence"/>
</dbReference>
<dbReference type="GO" id="GO:0046872">
    <property type="term" value="F:metal ion binding"/>
    <property type="evidence" value="ECO:0007669"/>
    <property type="project" value="UniProtKB-KW"/>
</dbReference>
<gene>
    <name evidence="9" type="ORF">DWV00_32375</name>
</gene>
<evidence type="ECO:0000313" key="10">
    <source>
        <dbReference type="Proteomes" id="UP000256838"/>
    </source>
</evidence>
<proteinExistence type="predicted"/>
<evidence type="ECO:0000256" key="1">
    <source>
        <dbReference type="ARBA" id="ARBA00022448"/>
    </source>
</evidence>
<evidence type="ECO:0000256" key="2">
    <source>
        <dbReference type="ARBA" id="ARBA00022485"/>
    </source>
</evidence>
<dbReference type="InterPro" id="IPR017900">
    <property type="entry name" value="4Fe4S_Fe_S_CS"/>
</dbReference>
<dbReference type="EMBL" id="QRGA01000028">
    <property type="protein sequence ID" value="RDU94704.1"/>
    <property type="molecule type" value="Genomic_DNA"/>
</dbReference>
<dbReference type="SUPFAM" id="SSF54862">
    <property type="entry name" value="4Fe-4S ferredoxins"/>
    <property type="match status" value="1"/>
</dbReference>
<dbReference type="AlphaFoldDB" id="A0A3D8JQ85"/>
<evidence type="ECO:0000256" key="3">
    <source>
        <dbReference type="ARBA" id="ARBA00022723"/>
    </source>
</evidence>
<dbReference type="OrthoDB" id="9781785at2"/>
<protein>
    <submittedName>
        <fullName evidence="9">4Fe-4S ferredoxin</fullName>
    </submittedName>
</protein>
<keyword evidence="3" id="KW-0479">Metal-binding</keyword>
<accession>A0A3D8JQ85</accession>
<keyword evidence="4" id="KW-0677">Repeat</keyword>
<dbReference type="PANTHER" id="PTHR43687:SF6">
    <property type="entry name" value="L-ASPARTATE SEMIALDEHYDE SULFURTRANSFERASE IRON-SULFUR SUBUNIT"/>
    <property type="match status" value="1"/>
</dbReference>
<keyword evidence="10" id="KW-1185">Reference proteome</keyword>
<dbReference type="RefSeq" id="WP_115537697.1">
    <property type="nucleotide sequence ID" value="NZ_QRGA01000028.1"/>
</dbReference>
<organism evidence="9 10">
    <name type="scientific">Trinickia dinghuensis</name>
    <dbReference type="NCBI Taxonomy" id="2291023"/>
    <lineage>
        <taxon>Bacteria</taxon>
        <taxon>Pseudomonadati</taxon>
        <taxon>Pseudomonadota</taxon>
        <taxon>Betaproteobacteria</taxon>
        <taxon>Burkholderiales</taxon>
        <taxon>Burkholderiaceae</taxon>
        <taxon>Trinickia</taxon>
    </lineage>
</organism>
<evidence type="ECO:0000256" key="7">
    <source>
        <dbReference type="ARBA" id="ARBA00023014"/>
    </source>
</evidence>
<evidence type="ECO:0000313" key="9">
    <source>
        <dbReference type="EMBL" id="RDU94704.1"/>
    </source>
</evidence>
<name>A0A3D8JQ85_9BURK</name>